<dbReference type="Gene3D" id="3.80.10.10">
    <property type="entry name" value="Ribonuclease Inhibitor"/>
    <property type="match status" value="1"/>
</dbReference>
<dbReference type="EMBL" id="JAUUTY010000002">
    <property type="protein sequence ID" value="KAK1678772.1"/>
    <property type="molecule type" value="Genomic_DNA"/>
</dbReference>
<protein>
    <recommendedName>
        <fullName evidence="6">Leucine-rich repeat-containing N-terminal plant-type domain-containing protein</fullName>
    </recommendedName>
</protein>
<feature type="compositionally biased region" description="Polar residues" evidence="4">
    <location>
        <begin position="138"/>
        <end position="156"/>
    </location>
</feature>
<proteinExistence type="predicted"/>
<keyword evidence="2" id="KW-0433">Leucine-rich repeat</keyword>
<dbReference type="InterPro" id="IPR048518">
    <property type="entry name" value="IBP_b_roll"/>
</dbReference>
<feature type="region of interest" description="Disordered" evidence="4">
    <location>
        <begin position="136"/>
        <end position="156"/>
    </location>
</feature>
<dbReference type="InterPro" id="IPR011049">
    <property type="entry name" value="Serralysin-like_metalloprot_C"/>
</dbReference>
<gene>
    <name evidence="7" type="ORF">QYE76_039620</name>
</gene>
<dbReference type="Pfam" id="PF21300">
    <property type="entry name" value="LbR_Ice_bind"/>
    <property type="match status" value="1"/>
</dbReference>
<dbReference type="Proteomes" id="UP001231189">
    <property type="component" value="Unassembled WGS sequence"/>
</dbReference>
<comment type="caution">
    <text evidence="7">The sequence shown here is derived from an EMBL/GenBank/DDBJ whole genome shotgun (WGS) entry which is preliminary data.</text>
</comment>
<comment type="subcellular location">
    <subcellularLocation>
        <location evidence="1">Cell envelope</location>
    </subcellularLocation>
</comment>
<dbReference type="SUPFAM" id="SSF52058">
    <property type="entry name" value="L domain-like"/>
    <property type="match status" value="1"/>
</dbReference>
<evidence type="ECO:0000256" key="4">
    <source>
        <dbReference type="SAM" id="MobiDB-lite"/>
    </source>
</evidence>
<dbReference type="InterPro" id="IPR032675">
    <property type="entry name" value="LRR_dom_sf"/>
</dbReference>
<dbReference type="Pfam" id="PF08263">
    <property type="entry name" value="LRRNT_2"/>
    <property type="match status" value="1"/>
</dbReference>
<dbReference type="AlphaFoldDB" id="A0AAD8TBF7"/>
<keyword evidence="5" id="KW-0732">Signal</keyword>
<evidence type="ECO:0000259" key="6">
    <source>
        <dbReference type="Pfam" id="PF08263"/>
    </source>
</evidence>
<keyword evidence="3" id="KW-0677">Repeat</keyword>
<dbReference type="PANTHER" id="PTHR48059">
    <property type="entry name" value="POLYGALACTURONASE INHIBITOR 1"/>
    <property type="match status" value="1"/>
</dbReference>
<name>A0AAD8TBF7_LOLMU</name>
<evidence type="ECO:0000313" key="8">
    <source>
        <dbReference type="Proteomes" id="UP001231189"/>
    </source>
</evidence>
<feature type="chain" id="PRO_5041957955" description="Leucine-rich repeat-containing N-terminal plant-type domain-containing protein" evidence="5">
    <location>
        <begin position="24"/>
        <end position="254"/>
    </location>
</feature>
<feature type="signal peptide" evidence="5">
    <location>
        <begin position="1"/>
        <end position="23"/>
    </location>
</feature>
<evidence type="ECO:0000256" key="1">
    <source>
        <dbReference type="ARBA" id="ARBA00004196"/>
    </source>
</evidence>
<feature type="region of interest" description="Disordered" evidence="4">
    <location>
        <begin position="228"/>
        <end position="254"/>
    </location>
</feature>
<dbReference type="PANTHER" id="PTHR48059:SF35">
    <property type="entry name" value="LEUCINE-RICH REPEAT-CONTAINING N-TERMINAL PLANT-TYPE DOMAIN-CONTAINING PROTEIN"/>
    <property type="match status" value="1"/>
</dbReference>
<evidence type="ECO:0000256" key="5">
    <source>
        <dbReference type="SAM" id="SignalP"/>
    </source>
</evidence>
<dbReference type="InterPro" id="IPR013210">
    <property type="entry name" value="LRR_N_plant-typ"/>
</dbReference>
<accession>A0AAD8TBF7</accession>
<evidence type="ECO:0000256" key="2">
    <source>
        <dbReference type="ARBA" id="ARBA00022614"/>
    </source>
</evidence>
<reference evidence="7" key="1">
    <citation type="submission" date="2023-07" db="EMBL/GenBank/DDBJ databases">
        <title>A chromosome-level genome assembly of Lolium multiflorum.</title>
        <authorList>
            <person name="Chen Y."/>
            <person name="Copetti D."/>
            <person name="Kolliker R."/>
            <person name="Studer B."/>
        </authorList>
    </citation>
    <scope>NUCLEOTIDE SEQUENCE</scope>
    <source>
        <strain evidence="7">02402/16</strain>
        <tissue evidence="7">Leaf</tissue>
    </source>
</reference>
<dbReference type="Gene3D" id="2.150.10.10">
    <property type="entry name" value="Serralysin-like metalloprotease, C-terminal"/>
    <property type="match status" value="1"/>
</dbReference>
<feature type="domain" description="Leucine-rich repeat-containing N-terminal plant-type" evidence="6">
    <location>
        <begin position="29"/>
        <end position="67"/>
    </location>
</feature>
<dbReference type="SUPFAM" id="SSF101967">
    <property type="entry name" value="Adhesin YadA, collagen-binding domain"/>
    <property type="match status" value="1"/>
</dbReference>
<keyword evidence="8" id="KW-1185">Reference proteome</keyword>
<sequence length="254" mass="26289">MAKCLMLLLSFAFLLSAAGTATATPCHRDDLRALRGFAENLGGGGALSLRAAWSGASCCDWEGVGCDGASGRVTALWLPRSGLTGPIPSWICQLHHLRYLDLSGNALVGEVPKNLQVQLKGITNMPLHVMRNRRSLDEQPNTISGSNNTVRSGSKNVLAGNDNTVISGDNNSVSGSNNTIVSGNDNTVTGSNHVVSGTNHIVTDNNNNVSGNDNNVSGSFHTVSGGHNTVSGSNNTVSGSNHVVSGSNKVVKDA</sequence>
<dbReference type="CDD" id="cd12796">
    <property type="entry name" value="LbR_Ice_bind"/>
    <property type="match status" value="1"/>
</dbReference>
<evidence type="ECO:0000256" key="3">
    <source>
        <dbReference type="ARBA" id="ARBA00022737"/>
    </source>
</evidence>
<evidence type="ECO:0000313" key="7">
    <source>
        <dbReference type="EMBL" id="KAK1678772.1"/>
    </source>
</evidence>
<dbReference type="InterPro" id="IPR051848">
    <property type="entry name" value="PGIP"/>
</dbReference>
<organism evidence="7 8">
    <name type="scientific">Lolium multiflorum</name>
    <name type="common">Italian ryegrass</name>
    <name type="synonym">Lolium perenne subsp. multiflorum</name>
    <dbReference type="NCBI Taxonomy" id="4521"/>
    <lineage>
        <taxon>Eukaryota</taxon>
        <taxon>Viridiplantae</taxon>
        <taxon>Streptophyta</taxon>
        <taxon>Embryophyta</taxon>
        <taxon>Tracheophyta</taxon>
        <taxon>Spermatophyta</taxon>
        <taxon>Magnoliopsida</taxon>
        <taxon>Liliopsida</taxon>
        <taxon>Poales</taxon>
        <taxon>Poaceae</taxon>
        <taxon>BOP clade</taxon>
        <taxon>Pooideae</taxon>
        <taxon>Poodae</taxon>
        <taxon>Poeae</taxon>
        <taxon>Poeae Chloroplast Group 2 (Poeae type)</taxon>
        <taxon>Loliodinae</taxon>
        <taxon>Loliinae</taxon>
        <taxon>Lolium</taxon>
    </lineage>
</organism>